<keyword evidence="3" id="KW-1133">Transmembrane helix</keyword>
<dbReference type="SUPFAM" id="SSF63817">
    <property type="entry name" value="Sortase"/>
    <property type="match status" value="1"/>
</dbReference>
<evidence type="ECO:0000256" key="2">
    <source>
        <dbReference type="SAM" id="MobiDB-lite"/>
    </source>
</evidence>
<keyword evidence="3" id="KW-0812">Transmembrane</keyword>
<keyword evidence="1" id="KW-0378">Hydrolase</keyword>
<dbReference type="InterPro" id="IPR053465">
    <property type="entry name" value="Sortase_Class_E"/>
</dbReference>
<evidence type="ECO:0000313" key="4">
    <source>
        <dbReference type="EMBL" id="USQ76067.1"/>
    </source>
</evidence>
<evidence type="ECO:0000313" key="5">
    <source>
        <dbReference type="Proteomes" id="UP001056535"/>
    </source>
</evidence>
<dbReference type="CDD" id="cd05830">
    <property type="entry name" value="Sortase_E"/>
    <property type="match status" value="1"/>
</dbReference>
<feature type="region of interest" description="Disordered" evidence="2">
    <location>
        <begin position="221"/>
        <end position="240"/>
    </location>
</feature>
<dbReference type="NCBIfam" id="NF033747">
    <property type="entry name" value="class_E_sortase"/>
    <property type="match status" value="1"/>
</dbReference>
<dbReference type="InterPro" id="IPR023365">
    <property type="entry name" value="Sortase_dom-sf"/>
</dbReference>
<feature type="transmembrane region" description="Helical" evidence="3">
    <location>
        <begin position="12"/>
        <end position="31"/>
    </location>
</feature>
<evidence type="ECO:0000256" key="1">
    <source>
        <dbReference type="ARBA" id="ARBA00022801"/>
    </source>
</evidence>
<sequence length="240" mass="25853">MIVRLALRAVGDLTLTLGAVLLLFVVWQGWWTDVQANAKSDELLIEARAEFIAPPADDAATEVRDTEPTEVVEPPATSYAINDPIAVIYLPTIGQERVVKEGTDRDVLNQGVLGHYPGTGAPGQVGNFALAGHRTTYGRPLWDLAEMKAGDPIVVETAAGYHVYSFEKLEVVEPSRWEVLAPVPGAPEAEASRASMVLTACHPKFSAAERLVGYAVLDRSVPRSQGAPPELLADDRTEDS</sequence>
<proteinExistence type="predicted"/>
<dbReference type="InterPro" id="IPR042003">
    <property type="entry name" value="Sortase_E"/>
</dbReference>
<keyword evidence="5" id="KW-1185">Reference proteome</keyword>
<dbReference type="Gene3D" id="2.40.260.10">
    <property type="entry name" value="Sortase"/>
    <property type="match status" value="1"/>
</dbReference>
<dbReference type="NCBIfam" id="TIGR01076">
    <property type="entry name" value="sortase_fam"/>
    <property type="match status" value="1"/>
</dbReference>
<dbReference type="Pfam" id="PF04203">
    <property type="entry name" value="Sortase"/>
    <property type="match status" value="1"/>
</dbReference>
<evidence type="ECO:0000256" key="3">
    <source>
        <dbReference type="SAM" id="Phobius"/>
    </source>
</evidence>
<accession>A0ABY4YHF4</accession>
<dbReference type="RefSeq" id="WP_252620738.1">
    <property type="nucleotide sequence ID" value="NZ_CP099490.1"/>
</dbReference>
<dbReference type="Proteomes" id="UP001056535">
    <property type="component" value="Chromosome"/>
</dbReference>
<gene>
    <name evidence="4" type="ORF">NF557_15965</name>
</gene>
<name>A0ABY4YHF4_9MICO</name>
<reference evidence="4" key="1">
    <citation type="submission" date="2022-06" db="EMBL/GenBank/DDBJ databases">
        <title>Ornithinimicrobium JY.X270.</title>
        <authorList>
            <person name="Huang Y."/>
        </authorList>
    </citation>
    <scope>NUCLEOTIDE SEQUENCE</scope>
    <source>
        <strain evidence="4">JY.X270</strain>
    </source>
</reference>
<keyword evidence="3" id="KW-0472">Membrane</keyword>
<organism evidence="4 5">
    <name type="scientific">Ornithinimicrobium cryptoxanthini</name>
    <dbReference type="NCBI Taxonomy" id="2934161"/>
    <lineage>
        <taxon>Bacteria</taxon>
        <taxon>Bacillati</taxon>
        <taxon>Actinomycetota</taxon>
        <taxon>Actinomycetes</taxon>
        <taxon>Micrococcales</taxon>
        <taxon>Ornithinimicrobiaceae</taxon>
        <taxon>Ornithinimicrobium</taxon>
    </lineage>
</organism>
<dbReference type="EMBL" id="CP099490">
    <property type="protein sequence ID" value="USQ76067.1"/>
    <property type="molecule type" value="Genomic_DNA"/>
</dbReference>
<dbReference type="InterPro" id="IPR005754">
    <property type="entry name" value="Sortase"/>
</dbReference>
<protein>
    <submittedName>
        <fullName evidence="4">Class E sortase</fullName>
    </submittedName>
</protein>